<organism evidence="2 3">
    <name type="scientific">Stentor coeruleus</name>
    <dbReference type="NCBI Taxonomy" id="5963"/>
    <lineage>
        <taxon>Eukaryota</taxon>
        <taxon>Sar</taxon>
        <taxon>Alveolata</taxon>
        <taxon>Ciliophora</taxon>
        <taxon>Postciliodesmatophora</taxon>
        <taxon>Heterotrichea</taxon>
        <taxon>Heterotrichida</taxon>
        <taxon>Stentoridae</taxon>
        <taxon>Stentor</taxon>
    </lineage>
</organism>
<evidence type="ECO:0000256" key="1">
    <source>
        <dbReference type="SAM" id="MobiDB-lite"/>
    </source>
</evidence>
<comment type="caution">
    <text evidence="2">The sequence shown here is derived from an EMBL/GenBank/DDBJ whole genome shotgun (WGS) entry which is preliminary data.</text>
</comment>
<dbReference type="AlphaFoldDB" id="A0A1R2C7U5"/>
<name>A0A1R2C7U5_9CILI</name>
<gene>
    <name evidence="2" type="ORF">SteCoe_13716</name>
</gene>
<dbReference type="Proteomes" id="UP000187209">
    <property type="component" value="Unassembled WGS sequence"/>
</dbReference>
<proteinExistence type="predicted"/>
<accession>A0A1R2C7U5</accession>
<evidence type="ECO:0000313" key="2">
    <source>
        <dbReference type="EMBL" id="OMJ85061.1"/>
    </source>
</evidence>
<reference evidence="2 3" key="1">
    <citation type="submission" date="2016-11" db="EMBL/GenBank/DDBJ databases">
        <title>The macronuclear genome of Stentor coeruleus: a giant cell with tiny introns.</title>
        <authorList>
            <person name="Slabodnick M."/>
            <person name="Ruby J.G."/>
            <person name="Reiff S.B."/>
            <person name="Swart E.C."/>
            <person name="Gosai S."/>
            <person name="Prabakaran S."/>
            <person name="Witkowska E."/>
            <person name="Larue G.E."/>
            <person name="Fisher S."/>
            <person name="Freeman R.M."/>
            <person name="Gunawardena J."/>
            <person name="Chu W."/>
            <person name="Stover N.A."/>
            <person name="Gregory B.D."/>
            <person name="Nowacki M."/>
            <person name="Derisi J."/>
            <person name="Roy S.W."/>
            <person name="Marshall W.F."/>
            <person name="Sood P."/>
        </authorList>
    </citation>
    <scope>NUCLEOTIDE SEQUENCE [LARGE SCALE GENOMIC DNA]</scope>
    <source>
        <strain evidence="2">WM001</strain>
    </source>
</reference>
<dbReference type="EMBL" id="MPUH01000249">
    <property type="protein sequence ID" value="OMJ85061.1"/>
    <property type="molecule type" value="Genomic_DNA"/>
</dbReference>
<protein>
    <submittedName>
        <fullName evidence="2">Uncharacterized protein</fullName>
    </submittedName>
</protein>
<keyword evidence="3" id="KW-1185">Reference proteome</keyword>
<sequence length="197" mass="22133">MKIATKPNGYTKRYKRSSGPLGTLKPLQPRILDPISSPTRTKLPLLSQDSKMSQSISPAKGIFKKNTIINVIDEKSNDYEMAIKAHLGIKSLSRDSSFREISQKPKASLLQKPHKNIKSVDYGLEHDLAAIEAQESKLSNSIKNLEKSKKKSLKPKVPNNLKTIDKEDKEIKLIQDSLNKINSLLNKLLNKSPNKHK</sequence>
<evidence type="ECO:0000313" key="3">
    <source>
        <dbReference type="Proteomes" id="UP000187209"/>
    </source>
</evidence>
<feature type="region of interest" description="Disordered" evidence="1">
    <location>
        <begin position="1"/>
        <end position="51"/>
    </location>
</feature>